<name>A0A1Q9EUZ9_SYMMI</name>
<dbReference type="AlphaFoldDB" id="A0A1Q9EUZ9"/>
<keyword evidence="2" id="KW-1185">Reference proteome</keyword>
<dbReference type="Proteomes" id="UP000186817">
    <property type="component" value="Unassembled WGS sequence"/>
</dbReference>
<proteinExistence type="predicted"/>
<comment type="caution">
    <text evidence="1">The sequence shown here is derived from an EMBL/GenBank/DDBJ whole genome shotgun (WGS) entry which is preliminary data.</text>
</comment>
<dbReference type="OrthoDB" id="433071at2759"/>
<organism evidence="1 2">
    <name type="scientific">Symbiodinium microadriaticum</name>
    <name type="common">Dinoflagellate</name>
    <name type="synonym">Zooxanthella microadriatica</name>
    <dbReference type="NCBI Taxonomy" id="2951"/>
    <lineage>
        <taxon>Eukaryota</taxon>
        <taxon>Sar</taxon>
        <taxon>Alveolata</taxon>
        <taxon>Dinophyceae</taxon>
        <taxon>Suessiales</taxon>
        <taxon>Symbiodiniaceae</taxon>
        <taxon>Symbiodinium</taxon>
    </lineage>
</organism>
<evidence type="ECO:0000313" key="1">
    <source>
        <dbReference type="EMBL" id="OLQ11264.1"/>
    </source>
</evidence>
<sequence>MPREDMLASREFEQRIPYQVRCGAHRPLNALLPLLTYFNASTAHRHIFLATDSTGDLPQDLQMQSTVLWRAWNVSVLVQDKTPGSFGNVAMAPRSRAPDAQLARKRQAAKRALKTVKDKSVKTTASFRKRGGYGKGMVSPWEVPAGGIKKSPAYRLVVARCGRDPPPAPKDRDGAPLKGGFPISKYPPNVLVDGIRAYWVPDEWAQVVKNTGPGGTYVGWMSPEGKFFYHRFGYPTAIQETLGRELTAVDGFNGILRAVGRTMSTALDQKCLKEVLSAAERKLVLPAAKFHFGVVSARRATLAEGILSIMHVEAHFRLVGIRPTWYVDAASEDAYKKLGLKVKVGGKLTPARNMALDDAQSKGLVCVQVSDDISKWEYYDCEKQNYRGQTTFTKANQAVKGVRTYTISPLAAAQFLLAKMRSSPDKPKLGGVFPTRNHALALGAEVEQYLGVKQVLRALKSGEKVELTGYLQLLLLHPERVLRIAVALDFHGVLDKDVQRSRDLLSRLERYQHTRSDLEIDVFCLSYPGTSREQSTRRFLADYLDSLRVVFTQKRKGPYGKAAYLASQDYTASCLIDDGEDIIDEVNRYRHLKGLLLWHSQPLIGEDLFAWLNSL</sequence>
<evidence type="ECO:0000313" key="2">
    <source>
        <dbReference type="Proteomes" id="UP000186817"/>
    </source>
</evidence>
<reference evidence="1 2" key="1">
    <citation type="submission" date="2016-02" db="EMBL/GenBank/DDBJ databases">
        <title>Genome analysis of coral dinoflagellate symbionts highlights evolutionary adaptations to a symbiotic lifestyle.</title>
        <authorList>
            <person name="Aranda M."/>
            <person name="Li Y."/>
            <person name="Liew Y.J."/>
            <person name="Baumgarten S."/>
            <person name="Simakov O."/>
            <person name="Wilson M."/>
            <person name="Piel J."/>
            <person name="Ashoor H."/>
            <person name="Bougouffa S."/>
            <person name="Bajic V.B."/>
            <person name="Ryu T."/>
            <person name="Ravasi T."/>
            <person name="Bayer T."/>
            <person name="Micklem G."/>
            <person name="Kim H."/>
            <person name="Bhak J."/>
            <person name="Lajeunesse T.C."/>
            <person name="Voolstra C.R."/>
        </authorList>
    </citation>
    <scope>NUCLEOTIDE SEQUENCE [LARGE SCALE GENOMIC DNA]</scope>
    <source>
        <strain evidence="1 2">CCMP2467</strain>
    </source>
</reference>
<gene>
    <name evidence="1" type="ORF">AK812_SmicGene4947</name>
</gene>
<accession>A0A1Q9EUZ9</accession>
<protein>
    <submittedName>
        <fullName evidence="1">Uncharacterized protein</fullName>
    </submittedName>
</protein>
<dbReference type="EMBL" id="LSRX01000062">
    <property type="protein sequence ID" value="OLQ11264.1"/>
    <property type="molecule type" value="Genomic_DNA"/>
</dbReference>